<dbReference type="SUPFAM" id="SSF56219">
    <property type="entry name" value="DNase I-like"/>
    <property type="match status" value="1"/>
</dbReference>
<feature type="domain" description="Endonuclease/exonuclease/phosphatase" evidence="2">
    <location>
        <begin position="106"/>
        <end position="306"/>
    </location>
</feature>
<keyword evidence="3" id="KW-0540">Nuclease</keyword>
<name>A0ABW5HET7_9PSEU</name>
<sequence>MVMEARTRTRLVTGLFVLLGLPLLAVAVLRTIGWDGFWYLTALLALTPYVVIYGVLLAALALLLRRWWVGGVALVLSVLLAVYVAPRVASDDQPAAKGKTVRVLAANLYRGQADPAALVKLVREQRVDVLNLLEMTPLAMSGLEKAGLFQALPYRVMHPASGVDGSGIVSRYPLTEADYTGDSTQKQPSAAADLGGGATLEIVAAHPLSPDAGYHQWEQEMRDLSRAIGEHGLRVVAGDFNATLDHAALRTVLSRGYVDAAEARGDGLIPTWSTAAVPLVPLDHVLVDRRVAIRDYQVLDVPGSDHRAVYAEVQLP</sequence>
<accession>A0ABW5HET7</accession>
<keyword evidence="1" id="KW-0812">Transmembrane</keyword>
<organism evidence="3 4">
    <name type="scientific">Amycolatopsis silviterrae</name>
    <dbReference type="NCBI Taxonomy" id="1656914"/>
    <lineage>
        <taxon>Bacteria</taxon>
        <taxon>Bacillati</taxon>
        <taxon>Actinomycetota</taxon>
        <taxon>Actinomycetes</taxon>
        <taxon>Pseudonocardiales</taxon>
        <taxon>Pseudonocardiaceae</taxon>
        <taxon>Amycolatopsis</taxon>
    </lineage>
</organism>
<evidence type="ECO:0000256" key="1">
    <source>
        <dbReference type="SAM" id="Phobius"/>
    </source>
</evidence>
<keyword evidence="3" id="KW-0378">Hydrolase</keyword>
<comment type="caution">
    <text evidence="3">The sequence shown here is derived from an EMBL/GenBank/DDBJ whole genome shotgun (WGS) entry which is preliminary data.</text>
</comment>
<dbReference type="EMBL" id="JBHUKS010000023">
    <property type="protein sequence ID" value="MFD2471704.1"/>
    <property type="molecule type" value="Genomic_DNA"/>
</dbReference>
<evidence type="ECO:0000313" key="4">
    <source>
        <dbReference type="Proteomes" id="UP001597483"/>
    </source>
</evidence>
<keyword evidence="1" id="KW-0472">Membrane</keyword>
<feature type="transmembrane region" description="Helical" evidence="1">
    <location>
        <begin position="67"/>
        <end position="85"/>
    </location>
</feature>
<proteinExistence type="predicted"/>
<dbReference type="Gene3D" id="3.60.10.10">
    <property type="entry name" value="Endonuclease/exonuclease/phosphatase"/>
    <property type="match status" value="1"/>
</dbReference>
<keyword evidence="1" id="KW-1133">Transmembrane helix</keyword>
<dbReference type="InterPro" id="IPR036691">
    <property type="entry name" value="Endo/exonu/phosph_ase_sf"/>
</dbReference>
<feature type="transmembrane region" description="Helical" evidence="1">
    <location>
        <begin position="37"/>
        <end position="60"/>
    </location>
</feature>
<reference evidence="4" key="1">
    <citation type="journal article" date="2019" name="Int. J. Syst. Evol. Microbiol.">
        <title>The Global Catalogue of Microorganisms (GCM) 10K type strain sequencing project: providing services to taxonomists for standard genome sequencing and annotation.</title>
        <authorList>
            <consortium name="The Broad Institute Genomics Platform"/>
            <consortium name="The Broad Institute Genome Sequencing Center for Infectious Disease"/>
            <person name="Wu L."/>
            <person name="Ma J."/>
        </authorList>
    </citation>
    <scope>NUCLEOTIDE SEQUENCE [LARGE SCALE GENOMIC DNA]</scope>
    <source>
        <strain evidence="4">CGMCC 4.7641</strain>
    </source>
</reference>
<dbReference type="Proteomes" id="UP001597483">
    <property type="component" value="Unassembled WGS sequence"/>
</dbReference>
<gene>
    <name evidence="3" type="ORF">ACFSVL_30210</name>
</gene>
<keyword evidence="4" id="KW-1185">Reference proteome</keyword>
<protein>
    <submittedName>
        <fullName evidence="3">Endonuclease/exonuclease/phosphatase family protein</fullName>
    </submittedName>
</protein>
<dbReference type="Pfam" id="PF03372">
    <property type="entry name" value="Exo_endo_phos"/>
    <property type="match status" value="1"/>
</dbReference>
<dbReference type="GO" id="GO:0004519">
    <property type="term" value="F:endonuclease activity"/>
    <property type="evidence" value="ECO:0007669"/>
    <property type="project" value="UniProtKB-KW"/>
</dbReference>
<evidence type="ECO:0000259" key="2">
    <source>
        <dbReference type="Pfam" id="PF03372"/>
    </source>
</evidence>
<dbReference type="InterPro" id="IPR005135">
    <property type="entry name" value="Endo/exonuclease/phosphatase"/>
</dbReference>
<dbReference type="RefSeq" id="WP_378308946.1">
    <property type="nucleotide sequence ID" value="NZ_JBHUKS010000023.1"/>
</dbReference>
<keyword evidence="3" id="KW-0255">Endonuclease</keyword>
<evidence type="ECO:0000313" key="3">
    <source>
        <dbReference type="EMBL" id="MFD2471704.1"/>
    </source>
</evidence>